<protein>
    <submittedName>
        <fullName evidence="2">Uncharacterized protein</fullName>
    </submittedName>
</protein>
<proteinExistence type="predicted"/>
<reference evidence="2 3" key="1">
    <citation type="submission" date="2015-10" db="EMBL/GenBank/DDBJ databases">
        <title>Draft genome sequence of Streptomyces cellostaticus DSM 40189, type strain for the species Streptomyces cellostaticus.</title>
        <authorList>
            <person name="Ruckert C."/>
            <person name="Winkler A."/>
            <person name="Kalinowski J."/>
            <person name="Kampfer P."/>
            <person name="Glaeser S."/>
        </authorList>
    </citation>
    <scope>NUCLEOTIDE SEQUENCE [LARGE SCALE GENOMIC DNA]</scope>
    <source>
        <strain evidence="2 3">DSM 40189</strain>
    </source>
</reference>
<dbReference type="STRING" id="67285.AQI88_14120"/>
<sequence>MDDCSIWQAVWLEPTAVRRVPGPAPRITGWATLVAQRHSTPPVEQPGYRSPQWEAAAGVALAHLLVASAGAPVALPGGLLTDMFGRELDALLPPGRPTRTAALTGPGLPFPEDRSRLPMTGGLPRDVQHDDPHTAG</sequence>
<feature type="region of interest" description="Disordered" evidence="1">
    <location>
        <begin position="95"/>
        <end position="136"/>
    </location>
</feature>
<evidence type="ECO:0000313" key="3">
    <source>
        <dbReference type="Proteomes" id="UP000054241"/>
    </source>
</evidence>
<dbReference type="Proteomes" id="UP000054241">
    <property type="component" value="Unassembled WGS sequence"/>
</dbReference>
<comment type="caution">
    <text evidence="2">The sequence shown here is derived from an EMBL/GenBank/DDBJ whole genome shotgun (WGS) entry which is preliminary data.</text>
</comment>
<organism evidence="2 3">
    <name type="scientific">Streptomyces cellostaticus</name>
    <dbReference type="NCBI Taxonomy" id="67285"/>
    <lineage>
        <taxon>Bacteria</taxon>
        <taxon>Bacillati</taxon>
        <taxon>Actinomycetota</taxon>
        <taxon>Actinomycetes</taxon>
        <taxon>Kitasatosporales</taxon>
        <taxon>Streptomycetaceae</taxon>
        <taxon>Streptomyces</taxon>
    </lineage>
</organism>
<keyword evidence="3" id="KW-1185">Reference proteome</keyword>
<accession>A0A101NMW7</accession>
<evidence type="ECO:0000256" key="1">
    <source>
        <dbReference type="SAM" id="MobiDB-lite"/>
    </source>
</evidence>
<gene>
    <name evidence="2" type="ORF">AQI88_14120</name>
</gene>
<name>A0A101NMW7_9ACTN</name>
<dbReference type="EMBL" id="LMWL01000024">
    <property type="protein sequence ID" value="KUM95989.1"/>
    <property type="molecule type" value="Genomic_DNA"/>
</dbReference>
<evidence type="ECO:0000313" key="2">
    <source>
        <dbReference type="EMBL" id="KUM95989.1"/>
    </source>
</evidence>
<dbReference type="AlphaFoldDB" id="A0A101NMW7"/>
<feature type="compositionally biased region" description="Basic and acidic residues" evidence="1">
    <location>
        <begin position="126"/>
        <end position="136"/>
    </location>
</feature>